<feature type="transmembrane region" description="Helical" evidence="6">
    <location>
        <begin position="447"/>
        <end position="468"/>
    </location>
</feature>
<feature type="transmembrane region" description="Helical" evidence="6">
    <location>
        <begin position="157"/>
        <end position="178"/>
    </location>
</feature>
<name>A0ABR4PTB6_9HELO</name>
<keyword evidence="2" id="KW-0813">Transport</keyword>
<feature type="transmembrane region" description="Helical" evidence="6">
    <location>
        <begin position="61"/>
        <end position="85"/>
    </location>
</feature>
<keyword evidence="5 6" id="KW-0472">Membrane</keyword>
<proteinExistence type="predicted"/>
<keyword evidence="3 6" id="KW-0812">Transmembrane</keyword>
<feature type="transmembrane region" description="Helical" evidence="6">
    <location>
        <begin position="355"/>
        <end position="377"/>
    </location>
</feature>
<evidence type="ECO:0000256" key="6">
    <source>
        <dbReference type="SAM" id="Phobius"/>
    </source>
</evidence>
<evidence type="ECO:0000313" key="7">
    <source>
        <dbReference type="EMBL" id="KAL3426598.1"/>
    </source>
</evidence>
<dbReference type="EMBL" id="JBFCZG010000001">
    <property type="protein sequence ID" value="KAL3426598.1"/>
    <property type="molecule type" value="Genomic_DNA"/>
</dbReference>
<evidence type="ECO:0000256" key="3">
    <source>
        <dbReference type="ARBA" id="ARBA00022692"/>
    </source>
</evidence>
<feature type="transmembrane region" description="Helical" evidence="6">
    <location>
        <begin position="415"/>
        <end position="435"/>
    </location>
</feature>
<feature type="transmembrane region" description="Helical" evidence="6">
    <location>
        <begin position="220"/>
        <end position="240"/>
    </location>
</feature>
<dbReference type="Gene3D" id="1.20.1250.20">
    <property type="entry name" value="MFS general substrate transporter like domains"/>
    <property type="match status" value="2"/>
</dbReference>
<accession>A0ABR4PTB6</accession>
<dbReference type="Pfam" id="PF07690">
    <property type="entry name" value="MFS_1"/>
    <property type="match status" value="1"/>
</dbReference>
<comment type="subcellular location">
    <subcellularLocation>
        <location evidence="1">Membrane</location>
        <topology evidence="1">Multi-pass membrane protein</topology>
    </subcellularLocation>
</comment>
<dbReference type="Proteomes" id="UP001629113">
    <property type="component" value="Unassembled WGS sequence"/>
</dbReference>
<feature type="transmembrane region" description="Helical" evidence="6">
    <location>
        <begin position="190"/>
        <end position="208"/>
    </location>
</feature>
<dbReference type="PANTHER" id="PTHR43791:SF10">
    <property type="entry name" value="MAJOR FACILITATOR SUPERFAMILY (MFS) PROFILE DOMAIN-CONTAINING PROTEIN"/>
    <property type="match status" value="1"/>
</dbReference>
<comment type="caution">
    <text evidence="7">The sequence shown here is derived from an EMBL/GenBank/DDBJ whole genome shotgun (WGS) entry which is preliminary data.</text>
</comment>
<evidence type="ECO:0000313" key="8">
    <source>
        <dbReference type="Proteomes" id="UP001629113"/>
    </source>
</evidence>
<feature type="transmembrane region" description="Helical" evidence="6">
    <location>
        <begin position="97"/>
        <end position="114"/>
    </location>
</feature>
<dbReference type="InterPro" id="IPR036259">
    <property type="entry name" value="MFS_trans_sf"/>
</dbReference>
<gene>
    <name evidence="7" type="ORF">PVAG01_00107</name>
</gene>
<organism evidence="7 8">
    <name type="scientific">Phlyctema vagabunda</name>
    <dbReference type="NCBI Taxonomy" id="108571"/>
    <lineage>
        <taxon>Eukaryota</taxon>
        <taxon>Fungi</taxon>
        <taxon>Dikarya</taxon>
        <taxon>Ascomycota</taxon>
        <taxon>Pezizomycotina</taxon>
        <taxon>Leotiomycetes</taxon>
        <taxon>Helotiales</taxon>
        <taxon>Dermateaceae</taxon>
        <taxon>Phlyctema</taxon>
    </lineage>
</organism>
<feature type="transmembrane region" description="Helical" evidence="6">
    <location>
        <begin position="383"/>
        <end position="403"/>
    </location>
</feature>
<keyword evidence="4 6" id="KW-1133">Transmembrane helix</keyword>
<sequence length="518" mass="57109">MGSLRTETVPLLSADMASPRTSKDMAVNDTKVDASVSVSSEVDAVEEAFAKKVLRKIDWRLLPILFITFNFNFIDKTILSSASVFGLSKDTHLVGDQYSWVSSLFYFGYFFWEYPTTILIQKLPIGKYIAADIICWGAIVASTAACKNYGGLITVRFFTGVVEATISPAFLYVTAMWYTRDEMPSRMGMWYAGNSFGGAVASVLSYAIGHIDNVLSPWQWLYIIFGVATSIWGIIVLIFMPDTIATAKFLTEDERHCANERVAKRGAGVTMSIKNEWNFEQVKECLIDPKTWFFFSISLLTQMPNGGTQSFANLVLKGFGFSSLESTLVGLPASFISFSCILITGWLASRYRNITTILISTIIIPPVIGAALMNWASQNGVKLFGYYLLGFAHGAIPLTMSLIGSNTKGITKKMTMTAIMFIAFCSGNIAGPQLFKKAEAPHYPTAFKAILICYALASLASLGLRFYLIWVNKRRDLAEGTETYGTGTAAAAFPGATVSDVDYEDITDYNTIGFRYRL</sequence>
<keyword evidence="8" id="KW-1185">Reference proteome</keyword>
<dbReference type="SUPFAM" id="SSF103473">
    <property type="entry name" value="MFS general substrate transporter"/>
    <property type="match status" value="1"/>
</dbReference>
<evidence type="ECO:0000256" key="2">
    <source>
        <dbReference type="ARBA" id="ARBA00022448"/>
    </source>
</evidence>
<reference evidence="7 8" key="1">
    <citation type="submission" date="2024-06" db="EMBL/GenBank/DDBJ databases">
        <title>Complete genome of Phlyctema vagabunda strain 19-DSS-EL-015.</title>
        <authorList>
            <person name="Fiorenzani C."/>
        </authorList>
    </citation>
    <scope>NUCLEOTIDE SEQUENCE [LARGE SCALE GENOMIC DNA]</scope>
    <source>
        <strain evidence="7 8">19-DSS-EL-015</strain>
    </source>
</reference>
<evidence type="ECO:0000256" key="5">
    <source>
        <dbReference type="ARBA" id="ARBA00023136"/>
    </source>
</evidence>
<dbReference type="PANTHER" id="PTHR43791">
    <property type="entry name" value="PERMEASE-RELATED"/>
    <property type="match status" value="1"/>
</dbReference>
<dbReference type="InterPro" id="IPR011701">
    <property type="entry name" value="MFS"/>
</dbReference>
<feature type="transmembrane region" description="Helical" evidence="6">
    <location>
        <begin position="328"/>
        <end position="348"/>
    </location>
</feature>
<evidence type="ECO:0000256" key="1">
    <source>
        <dbReference type="ARBA" id="ARBA00004141"/>
    </source>
</evidence>
<protein>
    <submittedName>
        <fullName evidence="7">Major facilitator superfamily transporter</fullName>
    </submittedName>
</protein>
<evidence type="ECO:0000256" key="4">
    <source>
        <dbReference type="ARBA" id="ARBA00022989"/>
    </source>
</evidence>